<dbReference type="AlphaFoldDB" id="A0A2M8DQH1"/>
<evidence type="ECO:0000313" key="1">
    <source>
        <dbReference type="EMBL" id="PJC01329.1"/>
    </source>
</evidence>
<organism evidence="1 2">
    <name type="scientific">Candidatus Komeilibacteria bacterium CG_4_9_14_0_8_um_filter_36_9</name>
    <dbReference type="NCBI Taxonomy" id="1974473"/>
    <lineage>
        <taxon>Bacteria</taxon>
        <taxon>Candidatus Komeiliibacteriota</taxon>
    </lineage>
</organism>
<protein>
    <submittedName>
        <fullName evidence="1">Uncharacterized protein</fullName>
    </submittedName>
</protein>
<name>A0A2M8DQH1_9BACT</name>
<sequence>EEVNGKEPTIEALLGLYKPATQAIDAYFGGNVGIGTTGPGAKLDVAGTARMTGFQLGTSATAGHVLTTNASGVGTWQAAPSAPVSSVFGRT</sequence>
<feature type="non-terminal residue" evidence="1">
    <location>
        <position position="91"/>
    </location>
</feature>
<proteinExistence type="predicted"/>
<reference evidence="2" key="1">
    <citation type="submission" date="2017-09" db="EMBL/GenBank/DDBJ databases">
        <title>Depth-based differentiation of microbial function through sediment-hosted aquifers and enrichment of novel symbionts in the deep terrestrial subsurface.</title>
        <authorList>
            <person name="Probst A.J."/>
            <person name="Ladd B."/>
            <person name="Jarett J.K."/>
            <person name="Geller-Mcgrath D.E."/>
            <person name="Sieber C.M.K."/>
            <person name="Emerson J.B."/>
            <person name="Anantharaman K."/>
            <person name="Thomas B.C."/>
            <person name="Malmstrom R."/>
            <person name="Stieglmeier M."/>
            <person name="Klingl A."/>
            <person name="Woyke T."/>
            <person name="Ryan C.M."/>
            <person name="Banfield J.F."/>
        </authorList>
    </citation>
    <scope>NUCLEOTIDE SEQUENCE [LARGE SCALE GENOMIC DNA]</scope>
</reference>
<comment type="caution">
    <text evidence="1">The sequence shown here is derived from an EMBL/GenBank/DDBJ whole genome shotgun (WGS) entry which is preliminary data.</text>
</comment>
<gene>
    <name evidence="1" type="ORF">CO073_03820</name>
</gene>
<dbReference type="Proteomes" id="UP000230136">
    <property type="component" value="Unassembled WGS sequence"/>
</dbReference>
<accession>A0A2M8DQH1</accession>
<feature type="non-terminal residue" evidence="1">
    <location>
        <position position="1"/>
    </location>
</feature>
<evidence type="ECO:0000313" key="2">
    <source>
        <dbReference type="Proteomes" id="UP000230136"/>
    </source>
</evidence>
<dbReference type="EMBL" id="PFSY01000173">
    <property type="protein sequence ID" value="PJC01329.1"/>
    <property type="molecule type" value="Genomic_DNA"/>
</dbReference>